<dbReference type="AlphaFoldDB" id="A0AAP0F926"/>
<comment type="caution">
    <text evidence="8">The sequence shown here is derived from an EMBL/GenBank/DDBJ whole genome shotgun (WGS) entry which is preliminary data.</text>
</comment>
<reference evidence="8 9" key="1">
    <citation type="submission" date="2024-01" db="EMBL/GenBank/DDBJ databases">
        <title>Genome assemblies of Stephania.</title>
        <authorList>
            <person name="Yang L."/>
        </authorList>
    </citation>
    <scope>NUCLEOTIDE SEQUENCE [LARGE SCALE GENOMIC DNA]</scope>
    <source>
        <strain evidence="8">JXDWG</strain>
        <tissue evidence="8">Leaf</tissue>
    </source>
</reference>
<dbReference type="GO" id="GO:0080043">
    <property type="term" value="F:quercetin 3-O-glucosyltransferase activity"/>
    <property type="evidence" value="ECO:0007669"/>
    <property type="project" value="TreeGrafter"/>
</dbReference>
<keyword evidence="9" id="KW-1185">Reference proteome</keyword>
<proteinExistence type="inferred from homology"/>
<dbReference type="Proteomes" id="UP001419268">
    <property type="component" value="Unassembled WGS sequence"/>
</dbReference>
<evidence type="ECO:0000256" key="6">
    <source>
        <dbReference type="RuleBase" id="RU362057"/>
    </source>
</evidence>
<evidence type="ECO:0000256" key="3">
    <source>
        <dbReference type="ARBA" id="ARBA00022679"/>
    </source>
</evidence>
<feature type="region of interest" description="Disordered" evidence="7">
    <location>
        <begin position="10"/>
        <end position="36"/>
    </location>
</feature>
<evidence type="ECO:0000256" key="4">
    <source>
        <dbReference type="ARBA" id="ARBA00051827"/>
    </source>
</evidence>
<dbReference type="Pfam" id="PF00201">
    <property type="entry name" value="UDPGT"/>
    <property type="match status" value="1"/>
</dbReference>
<dbReference type="SUPFAM" id="SSF53756">
    <property type="entry name" value="UDP-Glycosyltransferase/glycogen phosphorylase"/>
    <property type="match status" value="1"/>
</dbReference>
<evidence type="ECO:0000313" key="9">
    <source>
        <dbReference type="Proteomes" id="UP001419268"/>
    </source>
</evidence>
<organism evidence="8 9">
    <name type="scientific">Stephania cephalantha</name>
    <dbReference type="NCBI Taxonomy" id="152367"/>
    <lineage>
        <taxon>Eukaryota</taxon>
        <taxon>Viridiplantae</taxon>
        <taxon>Streptophyta</taxon>
        <taxon>Embryophyta</taxon>
        <taxon>Tracheophyta</taxon>
        <taxon>Spermatophyta</taxon>
        <taxon>Magnoliopsida</taxon>
        <taxon>Ranunculales</taxon>
        <taxon>Menispermaceae</taxon>
        <taxon>Menispermoideae</taxon>
        <taxon>Cissampelideae</taxon>
        <taxon>Stephania</taxon>
    </lineage>
</organism>
<dbReference type="EC" id="2.4.1.-" evidence="6"/>
<dbReference type="FunFam" id="3.40.50.2000:FF:000065">
    <property type="entry name" value="Glycosyltransferase"/>
    <property type="match status" value="1"/>
</dbReference>
<protein>
    <recommendedName>
        <fullName evidence="6">Glycosyltransferase</fullName>
        <ecNumber evidence="6">2.4.1.-</ecNumber>
    </recommendedName>
</protein>
<evidence type="ECO:0000256" key="1">
    <source>
        <dbReference type="ARBA" id="ARBA00009995"/>
    </source>
</evidence>
<sequence>MASMLHAQIIHESENRNTARNRDKHGDENRVRDRDTNSASSHVLIFPLPYQGHVNSMLKLAELLSIAGLRVTFLNSDYNHRRLLSHSDVLTRFSRFPAFQFQTISDGLPLDNPRSAHQLLQLFNSLNATTKHLFRDRLLSLYPRPSSIIVDGAMTFAIDIAKELGVPVFAFRTISACAFWAYFCLPRLLQSGELPFDDEDMDKPIKSVPGMETFLRRRDLPSFCRAKDQSDPILQRVMTETLNAPRATALILNTMEDLEGPILSQIRSHCPNLYTVGPLHALLNSQSRDHLPTQSGISSNSLWAEQRSCINWLDSHPAKSVVYVSFGSLAVVTKEEMIEFWHGLVKSEKPFLWVVRPGLVGLDSGEAAMEEELVEGTRERGCLVEWAPQEEVLSHRAVGAFLTHSGWNSTLESVFARVPMICWPYFADQQMNSRFVSEVWGVGVDMKDECGRGVVEKMVREVMDEGARRDELRRRADEVGEMARTSVGDGGSSFSDLGRLVKDLRRIGSM</sequence>
<evidence type="ECO:0000256" key="2">
    <source>
        <dbReference type="ARBA" id="ARBA00022676"/>
    </source>
</evidence>
<comment type="similarity">
    <text evidence="1 5">Belongs to the UDP-glycosyltransferase family.</text>
</comment>
<dbReference type="InterPro" id="IPR002213">
    <property type="entry name" value="UDP_glucos_trans"/>
</dbReference>
<dbReference type="CDD" id="cd03784">
    <property type="entry name" value="GT1_Gtf-like"/>
    <property type="match status" value="1"/>
</dbReference>
<evidence type="ECO:0000313" key="8">
    <source>
        <dbReference type="EMBL" id="KAK9106220.1"/>
    </source>
</evidence>
<dbReference type="PROSITE" id="PS00375">
    <property type="entry name" value="UDPGT"/>
    <property type="match status" value="1"/>
</dbReference>
<evidence type="ECO:0000256" key="5">
    <source>
        <dbReference type="RuleBase" id="RU003718"/>
    </source>
</evidence>
<comment type="catalytic activity">
    <reaction evidence="4">
        <text>7-deoxyloganetate + UDP-alpha-D-glucose = 7-deoxyloganate + UDP + H(+)</text>
        <dbReference type="Rhea" id="RHEA:39895"/>
        <dbReference type="ChEBI" id="CHEBI:15378"/>
        <dbReference type="ChEBI" id="CHEBI:58223"/>
        <dbReference type="ChEBI" id="CHEBI:58885"/>
        <dbReference type="ChEBI" id="CHEBI:76844"/>
        <dbReference type="ChEBI" id="CHEBI:76846"/>
        <dbReference type="EC" id="2.4.1.323"/>
    </reaction>
</comment>
<dbReference type="GO" id="GO:0102970">
    <property type="term" value="F:7-deoxyloganetic acid glucosyltransferase activity"/>
    <property type="evidence" value="ECO:0007669"/>
    <property type="project" value="UniProtKB-EC"/>
</dbReference>
<dbReference type="Gene3D" id="3.40.50.2000">
    <property type="entry name" value="Glycogen Phosphorylase B"/>
    <property type="match status" value="2"/>
</dbReference>
<keyword evidence="2 5" id="KW-0328">Glycosyltransferase</keyword>
<evidence type="ECO:0000256" key="7">
    <source>
        <dbReference type="SAM" id="MobiDB-lite"/>
    </source>
</evidence>
<dbReference type="InterPro" id="IPR035595">
    <property type="entry name" value="UDP_glycos_trans_CS"/>
</dbReference>
<name>A0AAP0F926_9MAGN</name>
<dbReference type="GO" id="GO:0080044">
    <property type="term" value="F:quercetin 7-O-glucosyltransferase activity"/>
    <property type="evidence" value="ECO:0007669"/>
    <property type="project" value="TreeGrafter"/>
</dbReference>
<keyword evidence="3 5" id="KW-0808">Transferase</keyword>
<dbReference type="PANTHER" id="PTHR11926">
    <property type="entry name" value="GLUCOSYL/GLUCURONOSYL TRANSFERASES"/>
    <property type="match status" value="1"/>
</dbReference>
<gene>
    <name evidence="8" type="ORF">Scep_023064</name>
</gene>
<accession>A0AAP0F926</accession>
<dbReference type="EMBL" id="JBBNAG010000009">
    <property type="protein sequence ID" value="KAK9106220.1"/>
    <property type="molecule type" value="Genomic_DNA"/>
</dbReference>
<dbReference type="FunFam" id="3.40.50.2000:FF:000040">
    <property type="entry name" value="UDP-glycosyltransferase 76C1"/>
    <property type="match status" value="1"/>
</dbReference>
<dbReference type="PANTHER" id="PTHR11926:SF1392">
    <property type="entry name" value="GLYCOSYLTRANSFERASE"/>
    <property type="match status" value="1"/>
</dbReference>